<organism evidence="5 6">
    <name type="scientific">Rotaria socialis</name>
    <dbReference type="NCBI Taxonomy" id="392032"/>
    <lineage>
        <taxon>Eukaryota</taxon>
        <taxon>Metazoa</taxon>
        <taxon>Spiralia</taxon>
        <taxon>Gnathifera</taxon>
        <taxon>Rotifera</taxon>
        <taxon>Eurotatoria</taxon>
        <taxon>Bdelloidea</taxon>
        <taxon>Philodinida</taxon>
        <taxon>Philodinidae</taxon>
        <taxon>Rotaria</taxon>
    </lineage>
</organism>
<dbReference type="Proteomes" id="UP000663848">
    <property type="component" value="Unassembled WGS sequence"/>
</dbReference>
<dbReference type="EMBL" id="CAJNYU010002055">
    <property type="protein sequence ID" value="CAF3501873.1"/>
    <property type="molecule type" value="Genomic_DNA"/>
</dbReference>
<feature type="compositionally biased region" description="Polar residues" evidence="1">
    <location>
        <begin position="35"/>
        <end position="60"/>
    </location>
</feature>
<dbReference type="Proteomes" id="UP000663869">
    <property type="component" value="Unassembled WGS sequence"/>
</dbReference>
<evidence type="ECO:0000313" key="4">
    <source>
        <dbReference type="EMBL" id="CAF4317894.1"/>
    </source>
</evidence>
<sequence>MLRRQPEISRYPPNSYLPIPAGARPPIRTGPDSYLSRNPTLLATNTPFSAQSRLQTSHPTESIRRTIRPIAANYRPTVPLPPRSLPPPGLEPQPVMRRRPHHRHPPHMRGVPMVPVPRNPYGRVVGRLPQD</sequence>
<evidence type="ECO:0000313" key="2">
    <source>
        <dbReference type="EMBL" id="CAF3377663.1"/>
    </source>
</evidence>
<reference evidence="5" key="1">
    <citation type="submission" date="2021-02" db="EMBL/GenBank/DDBJ databases">
        <authorList>
            <person name="Nowell W R."/>
        </authorList>
    </citation>
    <scope>NUCLEOTIDE SEQUENCE</scope>
</reference>
<feature type="compositionally biased region" description="Basic residues" evidence="1">
    <location>
        <begin position="96"/>
        <end position="107"/>
    </location>
</feature>
<evidence type="ECO:0000256" key="1">
    <source>
        <dbReference type="SAM" id="MobiDB-lite"/>
    </source>
</evidence>
<evidence type="ECO:0000313" key="6">
    <source>
        <dbReference type="Proteomes" id="UP000663848"/>
    </source>
</evidence>
<dbReference type="Proteomes" id="UP000663862">
    <property type="component" value="Unassembled WGS sequence"/>
</dbReference>
<dbReference type="AlphaFoldDB" id="A0A820SRM0"/>
<dbReference type="EMBL" id="CAJNYT010000852">
    <property type="protein sequence ID" value="CAF3377663.1"/>
    <property type="molecule type" value="Genomic_DNA"/>
</dbReference>
<proteinExistence type="predicted"/>
<accession>A0A820SRM0</accession>
<dbReference type="EMBL" id="CAJOBR010000047">
    <property type="protein sequence ID" value="CAF4455092.1"/>
    <property type="molecule type" value="Genomic_DNA"/>
</dbReference>
<evidence type="ECO:0000313" key="3">
    <source>
        <dbReference type="EMBL" id="CAF3501873.1"/>
    </source>
</evidence>
<comment type="caution">
    <text evidence="5">The sequence shown here is derived from an EMBL/GenBank/DDBJ whole genome shotgun (WGS) entry which is preliminary data.</text>
</comment>
<dbReference type="EMBL" id="CAJOBQ010000286">
    <property type="protein sequence ID" value="CAF4317894.1"/>
    <property type="molecule type" value="Genomic_DNA"/>
</dbReference>
<dbReference type="Proteomes" id="UP000663872">
    <property type="component" value="Unassembled WGS sequence"/>
</dbReference>
<name>A0A820SRM0_9BILA</name>
<feature type="compositionally biased region" description="Pro residues" evidence="1">
    <location>
        <begin position="78"/>
        <end position="91"/>
    </location>
</feature>
<protein>
    <submittedName>
        <fullName evidence="5">Uncharacterized protein</fullName>
    </submittedName>
</protein>
<evidence type="ECO:0000313" key="5">
    <source>
        <dbReference type="EMBL" id="CAF4455092.1"/>
    </source>
</evidence>
<feature type="region of interest" description="Disordered" evidence="1">
    <location>
        <begin position="1"/>
        <end position="120"/>
    </location>
</feature>
<gene>
    <name evidence="3" type="ORF">FME351_LOCUS16834</name>
    <name evidence="2" type="ORF">GRG538_LOCUS7899</name>
    <name evidence="5" type="ORF">QYT958_LOCUS952</name>
    <name evidence="4" type="ORF">TSG867_LOCUS7350</name>
</gene>